<keyword evidence="3" id="KW-1185">Reference proteome</keyword>
<dbReference type="GO" id="GO:0016491">
    <property type="term" value="F:oxidoreductase activity"/>
    <property type="evidence" value="ECO:0007669"/>
    <property type="project" value="UniProtKB-KW"/>
</dbReference>
<protein>
    <submittedName>
        <fullName evidence="2">Uncharacterized protein</fullName>
    </submittedName>
</protein>
<evidence type="ECO:0000313" key="3">
    <source>
        <dbReference type="Proteomes" id="UP001195769"/>
    </source>
</evidence>
<organism evidence="2 3">
    <name type="scientific">Suillus fuscotomentosus</name>
    <dbReference type="NCBI Taxonomy" id="1912939"/>
    <lineage>
        <taxon>Eukaryota</taxon>
        <taxon>Fungi</taxon>
        <taxon>Dikarya</taxon>
        <taxon>Basidiomycota</taxon>
        <taxon>Agaricomycotina</taxon>
        <taxon>Agaricomycetes</taxon>
        <taxon>Agaricomycetidae</taxon>
        <taxon>Boletales</taxon>
        <taxon>Suillineae</taxon>
        <taxon>Suillaceae</taxon>
        <taxon>Suillus</taxon>
    </lineage>
</organism>
<sequence>MAFRILVSLSNMAAVQQIHSGSELDALFPSPSSPPNVLSPPRYPGVSPEAVVALAYVLKENYTKYHIFFNHKRFHNHITHRALALFVTGASGSLIEEFYKQDSTYQRPAVESPEAVTEENFIEHLGDDNFYAAYKSFFIKVIDERSLSSTLEEYIFSKKYNFIEGRDASAQPVMLARFLGGLFHAFIHVGYGAELGIPGMVVEGEQRLALASVHSYEFLPSRLFEPSGTTGVEEATTWLAALVLNTKTSTAPSQLEQPPRNHAFSILAKIMQDSTFTPKEIKKHFNNFDGLMSEHGDTLWHYAEQWTIDPSQPGEIERKMEECIWTSTIIYTIGGWNKDRSFTADFTYMHLVTSSLFLPSLLAYLPQNSQILLLRGYFASTLGWWIACGFPRLDIQGFLSATSRPSSETKVANPFLDIVQSVITHPNEHMPKIQRAFAHFSSIYGARPKGYFKDTELEGAEALDGSLFLLAARLTGEYMSEGRFWSLGGFPVGD</sequence>
<evidence type="ECO:0000313" key="2">
    <source>
        <dbReference type="EMBL" id="KAG1893863.1"/>
    </source>
</evidence>
<accession>A0AAD4HEQ2</accession>
<dbReference type="RefSeq" id="XP_041219439.1">
    <property type="nucleotide sequence ID" value="XM_041370506.1"/>
</dbReference>
<comment type="caution">
    <text evidence="2">The sequence shown here is derived from an EMBL/GenBank/DDBJ whole genome shotgun (WGS) entry which is preliminary data.</text>
</comment>
<evidence type="ECO:0000256" key="1">
    <source>
        <dbReference type="ARBA" id="ARBA00023002"/>
    </source>
</evidence>
<dbReference type="PANTHER" id="PTHR35870:SF1">
    <property type="entry name" value="PROTEIN, PUTATIVE (AFU_ORTHOLOGUE AFUA_5G03330)-RELATED"/>
    <property type="match status" value="1"/>
</dbReference>
<dbReference type="Pfam" id="PF14027">
    <property type="entry name" value="Questin_oxidase"/>
    <property type="match status" value="1"/>
</dbReference>
<gene>
    <name evidence="2" type="ORF">F5891DRAFT_1281886</name>
</gene>
<reference evidence="2" key="1">
    <citation type="journal article" date="2020" name="New Phytol.">
        <title>Comparative genomics reveals dynamic genome evolution in host specialist ectomycorrhizal fungi.</title>
        <authorList>
            <person name="Lofgren L.A."/>
            <person name="Nguyen N.H."/>
            <person name="Vilgalys R."/>
            <person name="Ruytinx J."/>
            <person name="Liao H.L."/>
            <person name="Branco S."/>
            <person name="Kuo A."/>
            <person name="LaButti K."/>
            <person name="Lipzen A."/>
            <person name="Andreopoulos W."/>
            <person name="Pangilinan J."/>
            <person name="Riley R."/>
            <person name="Hundley H."/>
            <person name="Na H."/>
            <person name="Barry K."/>
            <person name="Grigoriev I.V."/>
            <person name="Stajich J.E."/>
            <person name="Kennedy P.G."/>
        </authorList>
    </citation>
    <scope>NUCLEOTIDE SEQUENCE</scope>
    <source>
        <strain evidence="2">FC203</strain>
    </source>
</reference>
<dbReference type="EMBL" id="JABBWK010000089">
    <property type="protein sequence ID" value="KAG1893863.1"/>
    <property type="molecule type" value="Genomic_DNA"/>
</dbReference>
<proteinExistence type="predicted"/>
<dbReference type="PANTHER" id="PTHR35870">
    <property type="entry name" value="PROTEIN, PUTATIVE (AFU_ORTHOLOGUE AFUA_5G03330)-RELATED"/>
    <property type="match status" value="1"/>
</dbReference>
<dbReference type="GeneID" id="64664804"/>
<name>A0AAD4HEQ2_9AGAM</name>
<dbReference type="AlphaFoldDB" id="A0AAD4HEQ2"/>
<dbReference type="InterPro" id="IPR025337">
    <property type="entry name" value="Questin_oxidase-like"/>
</dbReference>
<keyword evidence="1" id="KW-0560">Oxidoreductase</keyword>
<dbReference type="Proteomes" id="UP001195769">
    <property type="component" value="Unassembled WGS sequence"/>
</dbReference>